<protein>
    <submittedName>
        <fullName evidence="3">Chemical-damaging agent resistance protein C</fullName>
    </submittedName>
</protein>
<dbReference type="PANTHER" id="PTHR32097">
    <property type="entry name" value="CAMP-BINDING PROTEIN 1-RELATED"/>
    <property type="match status" value="1"/>
</dbReference>
<evidence type="ECO:0000259" key="2">
    <source>
        <dbReference type="Pfam" id="PF02342"/>
    </source>
</evidence>
<evidence type="ECO:0000256" key="1">
    <source>
        <dbReference type="ARBA" id="ARBA00008775"/>
    </source>
</evidence>
<sequence>MAINLSKGQKIDLRKVASSLRHLEIGLGWNPNPNNGADFDPDASAFMLGANGKCVNENDFIFYNNLSSIDGSVQHTGDDRTGGTSEDGPDEIIKVNLPEVSENYSQIDFVVTIHDAVARKQNFGQMTGIFMNVVDKDTGEELVRYDMDEDFSLETSVIFGSVIREKGTWNFKAVGQGFEKDLAGLVRQYGLDA</sequence>
<dbReference type="EMBL" id="CP028160">
    <property type="protein sequence ID" value="AWN66581.1"/>
    <property type="molecule type" value="Genomic_DNA"/>
</dbReference>
<accession>A0A2Z3KIE8</accession>
<proteinExistence type="inferred from homology"/>
<reference evidence="3 4" key="1">
    <citation type="submission" date="2018-03" db="EMBL/GenBank/DDBJ databases">
        <title>Genome sequence of Lactococcus lactis strain 14B4 from almond drupe.</title>
        <authorList>
            <person name="Tran T.D."/>
            <person name="McGarvey J.A."/>
            <person name="Huynh S."/>
            <person name="Parker C.T."/>
        </authorList>
    </citation>
    <scope>NUCLEOTIDE SEQUENCE [LARGE SCALE GENOMIC DNA]</scope>
    <source>
        <strain evidence="3 4">14B4</strain>
    </source>
</reference>
<dbReference type="Gene3D" id="2.60.60.30">
    <property type="entry name" value="sav2460 like domains"/>
    <property type="match status" value="1"/>
</dbReference>
<comment type="similarity">
    <text evidence="1">Belongs to the CAPAB/TerDEXZ family.</text>
</comment>
<gene>
    <name evidence="3" type="ORF">LL14B4_10495</name>
</gene>
<name>A0A2Z3KIE8_LACLL</name>
<dbReference type="GeneID" id="89634209"/>
<dbReference type="InterPro" id="IPR003325">
    <property type="entry name" value="TerD"/>
</dbReference>
<dbReference type="AlphaFoldDB" id="A0A2Z3KIE8"/>
<dbReference type="Proteomes" id="UP000245919">
    <property type="component" value="Chromosome"/>
</dbReference>
<organism evidence="3 4">
    <name type="scientific">Lactococcus lactis subsp. lactis</name>
    <name type="common">Streptococcus lactis</name>
    <dbReference type="NCBI Taxonomy" id="1360"/>
    <lineage>
        <taxon>Bacteria</taxon>
        <taxon>Bacillati</taxon>
        <taxon>Bacillota</taxon>
        <taxon>Bacilli</taxon>
        <taxon>Lactobacillales</taxon>
        <taxon>Streptococcaceae</taxon>
        <taxon>Lactococcus</taxon>
    </lineage>
</organism>
<dbReference type="PANTHER" id="PTHR32097:SF4">
    <property type="entry name" value="GENERAL STRESS PROTEIN 16U"/>
    <property type="match status" value="1"/>
</dbReference>
<feature type="domain" description="TerD" evidence="2">
    <location>
        <begin position="1"/>
        <end position="189"/>
    </location>
</feature>
<dbReference type="Pfam" id="PF02342">
    <property type="entry name" value="TerD"/>
    <property type="match status" value="1"/>
</dbReference>
<dbReference type="CDD" id="cd06974">
    <property type="entry name" value="TerD_like"/>
    <property type="match status" value="1"/>
</dbReference>
<evidence type="ECO:0000313" key="4">
    <source>
        <dbReference type="Proteomes" id="UP000245919"/>
    </source>
</evidence>
<dbReference type="InterPro" id="IPR051324">
    <property type="entry name" value="Stress/Tellurium_Resist"/>
</dbReference>
<dbReference type="RefSeq" id="WP_109991268.1">
    <property type="nucleotide sequence ID" value="NZ_CP028160.1"/>
</dbReference>
<evidence type="ECO:0000313" key="3">
    <source>
        <dbReference type="EMBL" id="AWN66581.1"/>
    </source>
</evidence>